<evidence type="ECO:0000256" key="1">
    <source>
        <dbReference type="SAM" id="SignalP"/>
    </source>
</evidence>
<organism evidence="3">
    <name type="scientific">Medioppia subpectinata</name>
    <dbReference type="NCBI Taxonomy" id="1979941"/>
    <lineage>
        <taxon>Eukaryota</taxon>
        <taxon>Metazoa</taxon>
        <taxon>Ecdysozoa</taxon>
        <taxon>Arthropoda</taxon>
        <taxon>Chelicerata</taxon>
        <taxon>Arachnida</taxon>
        <taxon>Acari</taxon>
        <taxon>Acariformes</taxon>
        <taxon>Sarcoptiformes</taxon>
        <taxon>Oribatida</taxon>
        <taxon>Brachypylina</taxon>
        <taxon>Oppioidea</taxon>
        <taxon>Oppiidae</taxon>
        <taxon>Medioppia</taxon>
    </lineage>
</organism>
<dbReference type="Proteomes" id="UP000759131">
    <property type="component" value="Unassembled WGS sequence"/>
</dbReference>
<evidence type="ECO:0000259" key="2">
    <source>
        <dbReference type="Pfam" id="PF00168"/>
    </source>
</evidence>
<dbReference type="EMBL" id="CAJPIZ010005123">
    <property type="protein sequence ID" value="CAG2108295.1"/>
    <property type="molecule type" value="Genomic_DNA"/>
</dbReference>
<dbReference type="Gene3D" id="2.60.40.150">
    <property type="entry name" value="C2 domain"/>
    <property type="match status" value="1"/>
</dbReference>
<keyword evidence="4" id="KW-1185">Reference proteome</keyword>
<keyword evidence="1" id="KW-0732">Signal</keyword>
<feature type="signal peptide" evidence="1">
    <location>
        <begin position="1"/>
        <end position="17"/>
    </location>
</feature>
<dbReference type="SUPFAM" id="SSF49562">
    <property type="entry name" value="C2 domain (Calcium/lipid-binding domain, CaLB)"/>
    <property type="match status" value="1"/>
</dbReference>
<dbReference type="Pfam" id="PF00168">
    <property type="entry name" value="C2"/>
    <property type="match status" value="1"/>
</dbReference>
<proteinExistence type="predicted"/>
<dbReference type="OrthoDB" id="6505726at2759"/>
<dbReference type="AlphaFoldDB" id="A0A7R9KR62"/>
<evidence type="ECO:0000313" key="4">
    <source>
        <dbReference type="Proteomes" id="UP000759131"/>
    </source>
</evidence>
<dbReference type="InterPro" id="IPR000008">
    <property type="entry name" value="C2_dom"/>
</dbReference>
<sequence length="221" mass="23941">MFAYVVIAIVMVAAVRADDPLAQAKCRSLHHVDVDAQGTQYTNDKCELDCVIHGAVNHHNMSEGLPCPGIPSTKNTCIGGKCVSPLHLGYIDIEMTSADLSKAATAYADVCLQNASTVVELPIIDRKTCVSCQTAIAPTSTHPTWRVVCQGSHKFIWKEESRVTFEVWDHVSSVKNNFAGGATLLITQLIEHHDSHKPIALPLARGDNSGKISVTVTWTPK</sequence>
<dbReference type="EMBL" id="OC859698">
    <property type="protein sequence ID" value="CAD7627865.1"/>
    <property type="molecule type" value="Genomic_DNA"/>
</dbReference>
<feature type="chain" id="PRO_5035591621" description="C2 domain-containing protein" evidence="1">
    <location>
        <begin position="18"/>
        <end position="221"/>
    </location>
</feature>
<reference evidence="3" key="1">
    <citation type="submission" date="2020-11" db="EMBL/GenBank/DDBJ databases">
        <authorList>
            <person name="Tran Van P."/>
        </authorList>
    </citation>
    <scope>NUCLEOTIDE SEQUENCE</scope>
</reference>
<name>A0A7R9KR62_9ACAR</name>
<accession>A0A7R9KR62</accession>
<gene>
    <name evidence="3" type="ORF">OSB1V03_LOCUS8290</name>
</gene>
<dbReference type="InterPro" id="IPR035892">
    <property type="entry name" value="C2_domain_sf"/>
</dbReference>
<evidence type="ECO:0000313" key="3">
    <source>
        <dbReference type="EMBL" id="CAD7627865.1"/>
    </source>
</evidence>
<feature type="domain" description="C2" evidence="2">
    <location>
        <begin position="116"/>
        <end position="193"/>
    </location>
</feature>
<protein>
    <recommendedName>
        <fullName evidence="2">C2 domain-containing protein</fullName>
    </recommendedName>
</protein>